<organism evidence="1">
    <name type="scientific">Culex pipiens</name>
    <name type="common">House mosquito</name>
    <dbReference type="NCBI Taxonomy" id="7175"/>
    <lineage>
        <taxon>Eukaryota</taxon>
        <taxon>Metazoa</taxon>
        <taxon>Ecdysozoa</taxon>
        <taxon>Arthropoda</taxon>
        <taxon>Hexapoda</taxon>
        <taxon>Insecta</taxon>
        <taxon>Pterygota</taxon>
        <taxon>Neoptera</taxon>
        <taxon>Endopterygota</taxon>
        <taxon>Diptera</taxon>
        <taxon>Nematocera</taxon>
        <taxon>Culicoidea</taxon>
        <taxon>Culicidae</taxon>
        <taxon>Culicinae</taxon>
        <taxon>Culicini</taxon>
        <taxon>Culex</taxon>
        <taxon>Culex</taxon>
    </lineage>
</organism>
<name>A0A8D8P4G1_CULPI</name>
<proteinExistence type="predicted"/>
<sequence length="148" mass="17378">MRHGGNRRRRRHNLTKRIRVPNFRPSKSTHVDRPNLNTITHESTLGDVLQRKDRVHRRRSVQIGPSTGRDEANVLQHLRRLTLLNIKHVLRQINRGDPLVTATVAGRNRNRGRRQDRIATECVHHAVLVMVMMVLVAARRWTGRRRRL</sequence>
<dbReference type="EMBL" id="HBUE01321457">
    <property type="protein sequence ID" value="CAG6588396.1"/>
    <property type="molecule type" value="Transcribed_RNA"/>
</dbReference>
<reference evidence="1" key="1">
    <citation type="submission" date="2021-05" db="EMBL/GenBank/DDBJ databases">
        <authorList>
            <person name="Alioto T."/>
            <person name="Alioto T."/>
            <person name="Gomez Garrido J."/>
        </authorList>
    </citation>
    <scope>NUCLEOTIDE SEQUENCE</scope>
</reference>
<dbReference type="EMBL" id="HBUE01214934">
    <property type="protein sequence ID" value="CAG6536404.1"/>
    <property type="molecule type" value="Transcribed_RNA"/>
</dbReference>
<protein>
    <submittedName>
        <fullName evidence="1">(northern house mosquito) hypothetical protein</fullName>
    </submittedName>
</protein>
<evidence type="ECO:0000313" key="1">
    <source>
        <dbReference type="EMBL" id="CAG6588396.1"/>
    </source>
</evidence>
<accession>A0A8D8P4G1</accession>
<dbReference type="AlphaFoldDB" id="A0A8D8P4G1"/>